<dbReference type="EMBL" id="NMWX01000004">
    <property type="protein sequence ID" value="OZG02958.1"/>
    <property type="molecule type" value="Genomic_DNA"/>
</dbReference>
<sequence length="182" mass="20541">MMEVASSSSACQFDASNLINNNNNDVKPIRPKRDFRFKVIEVQNGPKWFVWPSRNRGSSEDVDENDNKKVSQPQNNGYGALRRSVIRQSKRKQDQDAIATRTASEPASARRLSTKKEKAVTEPLNQVSSMFKIISIEKNWESFDATDNEDNDDDLEDGARTVSVISLTSVIEGGERRWTTSI</sequence>
<reference evidence="1" key="1">
    <citation type="submission" date="2017-08" db="EMBL/GenBank/DDBJ databases">
        <authorList>
            <person name="de Groot N.N."/>
        </authorList>
    </citation>
    <scope>NUCLEOTIDE SEQUENCE [LARGE SCALE GENOMIC DNA]</scope>
    <source>
        <strain evidence="1">PX439</strain>
    </source>
</reference>
<accession>A0A261AYX3</accession>
<gene>
    <name evidence="1" type="ORF">FL82_05895</name>
</gene>
<evidence type="ECO:0000313" key="2">
    <source>
        <dbReference type="Proteomes" id="UP000216624"/>
    </source>
</evidence>
<dbReference type="OrthoDB" id="5806033at2759"/>
<dbReference type="KEGG" id="crq:GCK72_005197"/>
<evidence type="ECO:0000313" key="1">
    <source>
        <dbReference type="EMBL" id="OZG02958.1"/>
    </source>
</evidence>
<feature type="non-terminal residue" evidence="1">
    <location>
        <position position="1"/>
    </location>
</feature>
<name>A0A261AYX3_CAERE</name>
<comment type="caution">
    <text evidence="1">The sequence shown here is derived from an EMBL/GenBank/DDBJ whole genome shotgun (WGS) entry which is preliminary data.</text>
</comment>
<dbReference type="Proteomes" id="UP000216624">
    <property type="component" value="Unassembled WGS sequence"/>
</dbReference>
<dbReference type="HOGENOM" id="CLU_1504771_0_0_1"/>
<proteinExistence type="predicted"/>
<protein>
    <submittedName>
        <fullName evidence="1">Uncharacterized protein</fullName>
    </submittedName>
</protein>
<dbReference type="OMA" id="AKKWESF"/>
<organism evidence="1 2">
    <name type="scientific">Caenorhabditis remanei</name>
    <name type="common">Caenorhabditis vulgaris</name>
    <dbReference type="NCBI Taxonomy" id="31234"/>
    <lineage>
        <taxon>Eukaryota</taxon>
        <taxon>Metazoa</taxon>
        <taxon>Ecdysozoa</taxon>
        <taxon>Nematoda</taxon>
        <taxon>Chromadorea</taxon>
        <taxon>Rhabditida</taxon>
        <taxon>Rhabditina</taxon>
        <taxon>Rhabditomorpha</taxon>
        <taxon>Rhabditoidea</taxon>
        <taxon>Rhabditidae</taxon>
        <taxon>Peloderinae</taxon>
        <taxon>Caenorhabditis</taxon>
    </lineage>
</organism>
<dbReference type="CTD" id="9821635"/>
<keyword evidence="2" id="KW-1185">Reference proteome</keyword>
<dbReference type="eggNOG" id="ENOG502T25N">
    <property type="taxonomic scope" value="Eukaryota"/>
</dbReference>